<gene>
    <name evidence="1" type="ORF">OC696_01865</name>
</gene>
<organism evidence="1 2">
    <name type="scientific">Candidatus Phytoplasma australasiaticum subsp. australasiaticum</name>
    <dbReference type="NCBI Taxonomy" id="2832407"/>
    <lineage>
        <taxon>Bacteria</taxon>
        <taxon>Bacillati</taxon>
        <taxon>Mycoplasmatota</taxon>
        <taxon>Mollicutes</taxon>
        <taxon>Acholeplasmatales</taxon>
        <taxon>Acholeplasmataceae</taxon>
        <taxon>Candidatus Phytoplasma</taxon>
        <taxon>16SrII (Peanut WB group)</taxon>
        <taxon>Candidatus Phytoplasma australasiaticum</taxon>
    </lineage>
</organism>
<sequence length="103" mass="12379">MDLNKLRNITKNMFTTNINPKPVKRVNILEGKDKTRLFLESKPFKIESLKKTLEQLITPCFENIFLKWSFGFKTKKYGIDMIKRIKQRFKVIDYIIKIYIEGF</sequence>
<dbReference type="RefSeq" id="WP_213680464.1">
    <property type="nucleotide sequence ID" value="NZ_JALQCT010000013.1"/>
</dbReference>
<protein>
    <submittedName>
        <fullName evidence="1">Uncharacterized protein</fullName>
    </submittedName>
</protein>
<name>A0A9K3STM0_9MOLU</name>
<dbReference type="EMBL" id="JAOSIW010000012">
    <property type="protein sequence ID" value="MDO8054609.1"/>
    <property type="molecule type" value="Genomic_DNA"/>
</dbReference>
<proteinExistence type="predicted"/>
<comment type="caution">
    <text evidence="1">The sequence shown here is derived from an EMBL/GenBank/DDBJ whole genome shotgun (WGS) entry which is preliminary data.</text>
</comment>
<dbReference type="AlphaFoldDB" id="A0A9K3STM0"/>
<evidence type="ECO:0000313" key="1">
    <source>
        <dbReference type="EMBL" id="MDO8054609.1"/>
    </source>
</evidence>
<dbReference type="Proteomes" id="UP001170651">
    <property type="component" value="Unassembled WGS sequence"/>
</dbReference>
<keyword evidence="2" id="KW-1185">Reference proteome</keyword>
<evidence type="ECO:0000313" key="2">
    <source>
        <dbReference type="Proteomes" id="UP001170651"/>
    </source>
</evidence>
<accession>A0A9K3STM0</accession>
<reference evidence="1 2" key="1">
    <citation type="journal article" date="2023" name="Int. J. Syst. Evol. Microbiol.">
        <title>The observation of taxonomic boundaries for the 16SrII and 16SrXXV phytoplasmas using genome-based delimitation.</title>
        <authorList>
            <person name="Rodrigues Jardim B."/>
            <person name="Tran-Nguyen L.T.T."/>
            <person name="Gambley C."/>
            <person name="Al-Sadi A.M."/>
            <person name="Al-Subhi A.M."/>
            <person name="Foissac X."/>
            <person name="Salar P."/>
            <person name="Cai H."/>
            <person name="Yang J.Y."/>
            <person name="Davis R."/>
            <person name="Jones L."/>
            <person name="Rodoni B."/>
            <person name="Constable F.E."/>
        </authorList>
    </citation>
    <scope>NUCLEOTIDE SEQUENCE [LARGE SCALE GENOMIC DNA]</scope>
    <source>
        <strain evidence="1">BAWM-OMN-P26</strain>
    </source>
</reference>